<evidence type="ECO:0000313" key="2">
    <source>
        <dbReference type="Proteomes" id="UP000196435"/>
    </source>
</evidence>
<sequence length="42" mass="5020">MLNIYTASVIVVIYPRKYILYSYKRITISNIELIQTTKNIRI</sequence>
<dbReference type="Proteomes" id="UP000196435">
    <property type="component" value="Unassembled WGS sequence"/>
</dbReference>
<reference evidence="2" key="1">
    <citation type="submission" date="2016-12" db="EMBL/GenBank/DDBJ databases">
        <authorList>
            <person name="Gaudriault S."/>
        </authorList>
    </citation>
    <scope>NUCLEOTIDE SEQUENCE [LARGE SCALE GENOMIC DNA]</scope>
    <source>
        <strain evidence="2">HGB1681 (deposited as PTA-6826 in the American Type Culture Collection)</strain>
    </source>
</reference>
<dbReference type="EMBL" id="FTLG01000188">
    <property type="protein sequence ID" value="SIP73767.1"/>
    <property type="molecule type" value="Genomic_DNA"/>
</dbReference>
<dbReference type="AlphaFoldDB" id="A0A1N6MYA6"/>
<evidence type="ECO:0000313" key="1">
    <source>
        <dbReference type="EMBL" id="SIP73767.1"/>
    </source>
</evidence>
<organism evidence="1 2">
    <name type="scientific">Xenorhabdus innexi</name>
    <dbReference type="NCBI Taxonomy" id="290109"/>
    <lineage>
        <taxon>Bacteria</taxon>
        <taxon>Pseudomonadati</taxon>
        <taxon>Pseudomonadota</taxon>
        <taxon>Gammaproteobacteria</taxon>
        <taxon>Enterobacterales</taxon>
        <taxon>Morganellaceae</taxon>
        <taxon>Xenorhabdus</taxon>
    </lineage>
</organism>
<name>A0A1N6MYA6_9GAMM</name>
<proteinExistence type="predicted"/>
<protein>
    <submittedName>
        <fullName evidence="1">Uncharacterized protein</fullName>
    </submittedName>
</protein>
<gene>
    <name evidence="1" type="ORF">XIS1_460082</name>
</gene>
<accession>A0A1N6MYA6</accession>